<dbReference type="Proteomes" id="UP001159364">
    <property type="component" value="Unassembled WGS sequence"/>
</dbReference>
<evidence type="ECO:0000313" key="4">
    <source>
        <dbReference type="EMBL" id="KAJ8747553.1"/>
    </source>
</evidence>
<evidence type="ECO:0000313" key="5">
    <source>
        <dbReference type="Proteomes" id="UP001159364"/>
    </source>
</evidence>
<keyword evidence="2" id="KW-0677">Repeat</keyword>
<feature type="repeat" description="PPR" evidence="3">
    <location>
        <begin position="418"/>
        <end position="452"/>
    </location>
</feature>
<accession>A0AAV8S5W0</accession>
<dbReference type="AlphaFoldDB" id="A0AAV8S5W0"/>
<organism evidence="4 5">
    <name type="scientific">Erythroxylum novogranatense</name>
    <dbReference type="NCBI Taxonomy" id="1862640"/>
    <lineage>
        <taxon>Eukaryota</taxon>
        <taxon>Viridiplantae</taxon>
        <taxon>Streptophyta</taxon>
        <taxon>Embryophyta</taxon>
        <taxon>Tracheophyta</taxon>
        <taxon>Spermatophyta</taxon>
        <taxon>Magnoliopsida</taxon>
        <taxon>eudicotyledons</taxon>
        <taxon>Gunneridae</taxon>
        <taxon>Pentapetalae</taxon>
        <taxon>rosids</taxon>
        <taxon>fabids</taxon>
        <taxon>Malpighiales</taxon>
        <taxon>Erythroxylaceae</taxon>
        <taxon>Erythroxylum</taxon>
    </lineage>
</organism>
<dbReference type="Pfam" id="PF01535">
    <property type="entry name" value="PPR"/>
    <property type="match status" value="3"/>
</dbReference>
<protein>
    <recommendedName>
        <fullName evidence="6">Pentatricopeptide repeat-containing protein</fullName>
    </recommendedName>
</protein>
<dbReference type="InterPro" id="IPR002885">
    <property type="entry name" value="PPR_rpt"/>
</dbReference>
<comment type="similarity">
    <text evidence="1">Belongs to the PPR family. P subfamily.</text>
</comment>
<dbReference type="PANTHER" id="PTHR46598:SF3">
    <property type="entry name" value="OS07G0495300 PROTEIN"/>
    <property type="match status" value="1"/>
</dbReference>
<proteinExistence type="inferred from homology"/>
<reference evidence="4 5" key="1">
    <citation type="submission" date="2021-09" db="EMBL/GenBank/DDBJ databases">
        <title>Genomic insights and catalytic innovation underlie evolution of tropane alkaloids biosynthesis.</title>
        <authorList>
            <person name="Wang Y.-J."/>
            <person name="Tian T."/>
            <person name="Huang J.-P."/>
            <person name="Huang S.-X."/>
        </authorList>
    </citation>
    <scope>NUCLEOTIDE SEQUENCE [LARGE SCALE GENOMIC DNA]</scope>
    <source>
        <strain evidence="4">KIB-2018</strain>
        <tissue evidence="4">Leaf</tissue>
    </source>
</reference>
<dbReference type="InterPro" id="IPR011990">
    <property type="entry name" value="TPR-like_helical_dom_sf"/>
</dbReference>
<sequence>MALLLARQILLPTHLVIHLHQLPMEPASWRTYQTLTRGGGFFSVEMFGRFLVEDVKLKQHQPFKVGHFCTSHQPERLRWEASTHAVLLRKLEIALTNHQAETPTKVVLSLARAQMPVPASTILRVMLERGISSPLDILLLIILHMVKTEIGTCLASNLLVQICGLFSQEKSNRPKVVRPDTLLFNLVLDACVRHKFCLKGLQVVELMSQTGVVADVHTINIIAQIYEMNGQRDELKKFKYYIDRVSTAFVFHYQHFYDNLLKLHFKFDDIDAATELVLDIHRIQVPLSNQYPVGNLQKPYFVPIGSHNLRFGMKLQIMPELLQKDSILKMDHKQELILRKNGKLFVSDKGLAKLINGLRRQGKIIELSKLLHVMCKDYHKQRAYSLCSDVIDACIHVGWLEAAHDILEDMETFEASLDSNTYMALLKAYYSKQMMKEAEVLLRQMRKSGLFSNGSDEMVASTCLSKAAGEESLLSSSSKSDLADHLLREMDEQMPIPPVIYELNSSIYFFCKAQMLSDALRTYRRMQKMKIQFTTQTFAYLIFAYSSMGKYREITILWGDMKKNMKSGNLEMSRDLYELLLLSFIRGGYFERVMEVIDQMKEQGMYTDKGMYRAEFLKLHKHLYKSLKASEARTEVQKYRLEHVKTFRRWVGID</sequence>
<name>A0AAV8S5W0_9ROSI</name>
<dbReference type="PROSITE" id="PS51375">
    <property type="entry name" value="PPR"/>
    <property type="match status" value="1"/>
</dbReference>
<evidence type="ECO:0008006" key="6">
    <source>
        <dbReference type="Google" id="ProtNLM"/>
    </source>
</evidence>
<keyword evidence="5" id="KW-1185">Reference proteome</keyword>
<dbReference type="EMBL" id="JAIWQS010000152">
    <property type="protein sequence ID" value="KAJ8747553.1"/>
    <property type="molecule type" value="Genomic_DNA"/>
</dbReference>
<dbReference type="Gene3D" id="1.25.40.10">
    <property type="entry name" value="Tetratricopeptide repeat domain"/>
    <property type="match status" value="3"/>
</dbReference>
<dbReference type="PANTHER" id="PTHR46598">
    <property type="entry name" value="BNAC05G43320D PROTEIN"/>
    <property type="match status" value="1"/>
</dbReference>
<evidence type="ECO:0000256" key="1">
    <source>
        <dbReference type="ARBA" id="ARBA00007626"/>
    </source>
</evidence>
<evidence type="ECO:0000256" key="2">
    <source>
        <dbReference type="ARBA" id="ARBA00022737"/>
    </source>
</evidence>
<comment type="caution">
    <text evidence="4">The sequence shown here is derived from an EMBL/GenBank/DDBJ whole genome shotgun (WGS) entry which is preliminary data.</text>
</comment>
<evidence type="ECO:0000256" key="3">
    <source>
        <dbReference type="PROSITE-ProRule" id="PRU00708"/>
    </source>
</evidence>
<gene>
    <name evidence="4" type="ORF">K2173_013088</name>
</gene>